<evidence type="ECO:0000256" key="2">
    <source>
        <dbReference type="SAM" id="Phobius"/>
    </source>
</evidence>
<dbReference type="Proteomes" id="UP001367676">
    <property type="component" value="Unassembled WGS sequence"/>
</dbReference>
<dbReference type="EMBL" id="JBBCAQ010000037">
    <property type="protein sequence ID" value="KAK7573512.1"/>
    <property type="molecule type" value="Genomic_DNA"/>
</dbReference>
<comment type="caution">
    <text evidence="4">The sequence shown here is derived from an EMBL/GenBank/DDBJ whole genome shotgun (WGS) entry which is preliminary data.</text>
</comment>
<keyword evidence="2" id="KW-0472">Membrane</keyword>
<keyword evidence="2" id="KW-1133">Transmembrane helix</keyword>
<gene>
    <name evidence="4" type="ORF">V9T40_010703</name>
</gene>
<evidence type="ECO:0000313" key="4">
    <source>
        <dbReference type="EMBL" id="KAK7573512.1"/>
    </source>
</evidence>
<comment type="similarity">
    <text evidence="1">Belongs to the saccharopine dehydrogenase family.</text>
</comment>
<keyword evidence="5" id="KW-1185">Reference proteome</keyword>
<dbReference type="Gene3D" id="3.40.50.720">
    <property type="entry name" value="NAD(P)-binding Rossmann-like Domain"/>
    <property type="match status" value="1"/>
</dbReference>
<proteinExistence type="inferred from homology"/>
<dbReference type="GO" id="GO:0005811">
    <property type="term" value="C:lipid droplet"/>
    <property type="evidence" value="ECO:0007669"/>
    <property type="project" value="TreeGrafter"/>
</dbReference>
<dbReference type="InterPro" id="IPR005097">
    <property type="entry name" value="Sacchrp_dh_NADP-bd"/>
</dbReference>
<sequence>MSEKPKLDIIIFGATGYTGKCVLIEFVKLNRRRYSWAVAGRNHEKLKELLEWATVKSGEDVSETAIIIADCSDQASLNSMANQGKIVINCCGPYRLYGEPVVKACVENGTHHLDVSGEPEYMENMQLKYHETAEANHVYVVSACGFDSIPADFGVIHFVKNFGGVVNSIESHLMAISQSSNEPFVNIGTWKSIVLALKTRKNLRPLRKKLSQLLSRPQLEPRLKPRWPIHRSEVFDHKIGVPFPGADKTVVYRTQNLLYKEYGQRPVQYYPYYIVNSFATLLGLVLIGFFLVTLGNFGWGQRLLIRYAEFFSLGTTSRTGPSEQTRVSATTVFRFKGIGWSSDIADSFQQKEKITVPANKEMITEISLADAGYGFTATAIILGAFTILDECDSMPSTGGVYTPGGAFFKTNYLKRLEENGFSTKILQSELK</sequence>
<feature type="transmembrane region" description="Helical" evidence="2">
    <location>
        <begin position="270"/>
        <end position="297"/>
    </location>
</feature>
<protein>
    <recommendedName>
        <fullName evidence="3">Saccharopine dehydrogenase NADP binding domain-containing protein</fullName>
    </recommendedName>
</protein>
<dbReference type="GO" id="GO:0009247">
    <property type="term" value="P:glycolipid biosynthetic process"/>
    <property type="evidence" value="ECO:0007669"/>
    <property type="project" value="TreeGrafter"/>
</dbReference>
<evidence type="ECO:0000256" key="1">
    <source>
        <dbReference type="ARBA" id="ARBA00038048"/>
    </source>
</evidence>
<evidence type="ECO:0000259" key="3">
    <source>
        <dbReference type="Pfam" id="PF03435"/>
    </source>
</evidence>
<dbReference type="InterPro" id="IPR051276">
    <property type="entry name" value="Saccharopine_DH-like_oxidrdct"/>
</dbReference>
<dbReference type="FunFam" id="3.40.50.720:FF:000178">
    <property type="entry name" value="Saccharopine dehydrogenase-like oxidoreductase"/>
    <property type="match status" value="1"/>
</dbReference>
<name>A0AAN9T414_9HEMI</name>
<dbReference type="PANTHER" id="PTHR12286">
    <property type="entry name" value="SACCHAROPINE DEHYDROGENASE-LIKE OXIDOREDUCTASE"/>
    <property type="match status" value="1"/>
</dbReference>
<feature type="domain" description="Saccharopine dehydrogenase NADP binding" evidence="3">
    <location>
        <begin position="9"/>
        <end position="141"/>
    </location>
</feature>
<organism evidence="4 5">
    <name type="scientific">Parthenolecanium corni</name>
    <dbReference type="NCBI Taxonomy" id="536013"/>
    <lineage>
        <taxon>Eukaryota</taxon>
        <taxon>Metazoa</taxon>
        <taxon>Ecdysozoa</taxon>
        <taxon>Arthropoda</taxon>
        <taxon>Hexapoda</taxon>
        <taxon>Insecta</taxon>
        <taxon>Pterygota</taxon>
        <taxon>Neoptera</taxon>
        <taxon>Paraneoptera</taxon>
        <taxon>Hemiptera</taxon>
        <taxon>Sternorrhyncha</taxon>
        <taxon>Coccoidea</taxon>
        <taxon>Coccidae</taxon>
        <taxon>Parthenolecanium</taxon>
    </lineage>
</organism>
<dbReference type="SUPFAM" id="SSF51735">
    <property type="entry name" value="NAD(P)-binding Rossmann-fold domains"/>
    <property type="match status" value="1"/>
</dbReference>
<dbReference type="GO" id="GO:0005739">
    <property type="term" value="C:mitochondrion"/>
    <property type="evidence" value="ECO:0007669"/>
    <property type="project" value="TreeGrafter"/>
</dbReference>
<evidence type="ECO:0000313" key="5">
    <source>
        <dbReference type="Proteomes" id="UP001367676"/>
    </source>
</evidence>
<dbReference type="InterPro" id="IPR036291">
    <property type="entry name" value="NAD(P)-bd_dom_sf"/>
</dbReference>
<reference evidence="4 5" key="1">
    <citation type="submission" date="2024-03" db="EMBL/GenBank/DDBJ databases">
        <title>Adaptation during the transition from Ophiocordyceps entomopathogen to insect associate is accompanied by gene loss and intensified selection.</title>
        <authorList>
            <person name="Ward C.M."/>
            <person name="Onetto C.A."/>
            <person name="Borneman A.R."/>
        </authorList>
    </citation>
    <scope>NUCLEOTIDE SEQUENCE [LARGE SCALE GENOMIC DNA]</scope>
    <source>
        <strain evidence="4">AWRI1</strain>
        <tissue evidence="4">Single Adult Female</tissue>
    </source>
</reference>
<dbReference type="Pfam" id="PF03435">
    <property type="entry name" value="Sacchrp_dh_NADP"/>
    <property type="match status" value="1"/>
</dbReference>
<dbReference type="AlphaFoldDB" id="A0AAN9T414"/>
<dbReference type="PANTHER" id="PTHR12286:SF5">
    <property type="entry name" value="SACCHAROPINE DEHYDROGENASE-LIKE OXIDOREDUCTASE"/>
    <property type="match status" value="1"/>
</dbReference>
<keyword evidence="2" id="KW-0812">Transmembrane</keyword>
<dbReference type="GO" id="GO:0005886">
    <property type="term" value="C:plasma membrane"/>
    <property type="evidence" value="ECO:0007669"/>
    <property type="project" value="TreeGrafter"/>
</dbReference>
<accession>A0AAN9T414</accession>